<dbReference type="Gene3D" id="3.40.50.620">
    <property type="entry name" value="HUPs"/>
    <property type="match status" value="1"/>
</dbReference>
<dbReference type="EMBL" id="CP021084">
    <property type="protein sequence ID" value="ASN83429.1"/>
    <property type="molecule type" value="Genomic_DNA"/>
</dbReference>
<evidence type="ECO:0000313" key="2">
    <source>
        <dbReference type="Proteomes" id="UP000259030"/>
    </source>
</evidence>
<evidence type="ECO:0008006" key="3">
    <source>
        <dbReference type="Google" id="ProtNLM"/>
    </source>
</evidence>
<dbReference type="InterPro" id="IPR014729">
    <property type="entry name" value="Rossmann-like_a/b/a_fold"/>
</dbReference>
<gene>
    <name evidence="1" type="ORF">DFI_19725</name>
</gene>
<dbReference type="Proteomes" id="UP000259030">
    <property type="component" value="Plasmid pDFI3"/>
</dbReference>
<organism evidence="1 2">
    <name type="scientific">Deinococcus ficus</name>
    <dbReference type="NCBI Taxonomy" id="317577"/>
    <lineage>
        <taxon>Bacteria</taxon>
        <taxon>Thermotogati</taxon>
        <taxon>Deinococcota</taxon>
        <taxon>Deinococci</taxon>
        <taxon>Deinococcales</taxon>
        <taxon>Deinococcaceae</taxon>
        <taxon>Deinococcus</taxon>
    </lineage>
</organism>
<sequence>MPVHPAPTRKPHLTPLLRLSQKPPLTVLSFGAGQDSAMLLALCLEDRAFQKQYIPGDLAVLMSSTGLEHPETDAYRERTAALCAERNVPFLHITPDLGFHTPSWQTLHTQWIKNQTIQSLVFPRTCSISLKLGPFYKALNALLAQRYGYPAQRGRVTRAALYAYAQDYGPVQVMIGFGKGEERRIKPTPSGFMTQTVERLFPLIDMGLTRAGCQAGTAALGFEVPMPSNCQHCPFHGPLDLLRLHRKHPESFALWSQFERTKLTAEKWQGTRNHTVKGDDRTLDQHLDAATREFGHLDVAELDFLRHTRGHGNTTGF</sequence>
<name>A0A221T3E9_9DEIO</name>
<protein>
    <recommendedName>
        <fullName evidence="3">Phosphoadenosine phosphosulphate reductase domain-containing protein</fullName>
    </recommendedName>
</protein>
<dbReference type="KEGG" id="dfc:DFI_19725"/>
<keyword evidence="2" id="KW-1185">Reference proteome</keyword>
<dbReference type="RefSeq" id="WP_027462860.1">
    <property type="nucleotide sequence ID" value="NZ_CP021084.1"/>
</dbReference>
<keyword evidence="1" id="KW-0614">Plasmid</keyword>
<dbReference type="AlphaFoldDB" id="A0A221T3E9"/>
<accession>A0A221T3E9</accession>
<evidence type="ECO:0000313" key="1">
    <source>
        <dbReference type="EMBL" id="ASN83429.1"/>
    </source>
</evidence>
<geneLocation type="plasmid" evidence="2">
    <name>pdfi3</name>
</geneLocation>
<dbReference type="SUPFAM" id="SSF52402">
    <property type="entry name" value="Adenine nucleotide alpha hydrolases-like"/>
    <property type="match status" value="1"/>
</dbReference>
<reference evidence="1 2" key="1">
    <citation type="submission" date="2017-05" db="EMBL/GenBank/DDBJ databases">
        <title>The complete genome sequence of Deinococcus ficus isolated from the rhizosphere of the Ficus religiosa L. in Taiwan.</title>
        <authorList>
            <person name="Wu K.-M."/>
            <person name="Liao T.-L."/>
            <person name="Liu Y.-M."/>
            <person name="Young C.-C."/>
            <person name="Tsai S.-F."/>
        </authorList>
    </citation>
    <scope>NUCLEOTIDE SEQUENCE [LARGE SCALE GENOMIC DNA]</scope>
    <source>
        <strain evidence="1 2">CC-FR2-10</strain>
        <plasmid evidence="2">pdfi3</plasmid>
    </source>
</reference>
<proteinExistence type="predicted"/>